<keyword evidence="5" id="KW-1185">Reference proteome</keyword>
<dbReference type="InterPro" id="IPR020904">
    <property type="entry name" value="Sc_DH/Rdtase_CS"/>
</dbReference>
<accession>A0A4Q2IYM4</accession>
<evidence type="ECO:0000313" key="4">
    <source>
        <dbReference type="EMBL" id="RXZ34430.1"/>
    </source>
</evidence>
<gene>
    <name evidence="4" type="ORF">EO081_01690</name>
</gene>
<dbReference type="CDD" id="cd05233">
    <property type="entry name" value="SDR_c"/>
    <property type="match status" value="1"/>
</dbReference>
<dbReference type="PANTHER" id="PTHR24321:SF15">
    <property type="entry name" value="OXIDOREDUCTASE UCPA"/>
    <property type="match status" value="1"/>
</dbReference>
<evidence type="ECO:0000256" key="1">
    <source>
        <dbReference type="ARBA" id="ARBA00006484"/>
    </source>
</evidence>
<keyword evidence="2" id="KW-0560">Oxidoreductase</keyword>
<name>A0A4Q2IYM4_9SPHN</name>
<dbReference type="NCBIfam" id="NF005559">
    <property type="entry name" value="PRK07231.1"/>
    <property type="match status" value="1"/>
</dbReference>
<sequence>MRFRDKVVVITGGGSGIGAATARRFHQLGAIVVIADRSEERGTNFAAELGAGRAHYRCVDVADWAQVEGLIQDVHATFGGLDILVNNAGIGSLATTADIVIEEWQRVIDVDLNGVFYGCRAALPIMRAQGHGVIVNTASASGLAGDYGFAAYNAAKGAVVNFTRAAAVDHAADGIRVNAVCPGPVGTAIMKSIEGIPGAVEAWQERVPMGRFAEPEEIAGVIAFLASDDASFMTGANVAVDGGLTAHSGQPNLPRILAQARLA</sequence>
<evidence type="ECO:0000313" key="5">
    <source>
        <dbReference type="Proteomes" id="UP000292347"/>
    </source>
</evidence>
<organism evidence="4 5">
    <name type="scientific">Sphingomonas desiccabilis</name>
    <dbReference type="NCBI Taxonomy" id="429134"/>
    <lineage>
        <taxon>Bacteria</taxon>
        <taxon>Pseudomonadati</taxon>
        <taxon>Pseudomonadota</taxon>
        <taxon>Alphaproteobacteria</taxon>
        <taxon>Sphingomonadales</taxon>
        <taxon>Sphingomonadaceae</taxon>
        <taxon>Sphingomonas</taxon>
    </lineage>
</organism>
<comment type="similarity">
    <text evidence="1">Belongs to the short-chain dehydrogenases/reductases (SDR) family.</text>
</comment>
<protein>
    <submittedName>
        <fullName evidence="4">SDR family oxidoreductase</fullName>
    </submittedName>
</protein>
<evidence type="ECO:0000259" key="3">
    <source>
        <dbReference type="SMART" id="SM00822"/>
    </source>
</evidence>
<dbReference type="Pfam" id="PF13561">
    <property type="entry name" value="adh_short_C2"/>
    <property type="match status" value="1"/>
</dbReference>
<dbReference type="PRINTS" id="PR00081">
    <property type="entry name" value="GDHRDH"/>
</dbReference>
<dbReference type="PROSITE" id="PS00061">
    <property type="entry name" value="ADH_SHORT"/>
    <property type="match status" value="1"/>
</dbReference>
<dbReference type="EMBL" id="SDPT01000001">
    <property type="protein sequence ID" value="RXZ34430.1"/>
    <property type="molecule type" value="Genomic_DNA"/>
</dbReference>
<dbReference type="InterPro" id="IPR002347">
    <property type="entry name" value="SDR_fam"/>
</dbReference>
<comment type="caution">
    <text evidence="4">The sequence shown here is derived from an EMBL/GenBank/DDBJ whole genome shotgun (WGS) entry which is preliminary data.</text>
</comment>
<dbReference type="PANTHER" id="PTHR24321">
    <property type="entry name" value="DEHYDROGENASES, SHORT CHAIN"/>
    <property type="match status" value="1"/>
</dbReference>
<dbReference type="Gene3D" id="3.40.50.720">
    <property type="entry name" value="NAD(P)-binding Rossmann-like Domain"/>
    <property type="match status" value="1"/>
</dbReference>
<feature type="domain" description="Ketoreductase" evidence="3">
    <location>
        <begin position="6"/>
        <end position="199"/>
    </location>
</feature>
<dbReference type="GO" id="GO:0016491">
    <property type="term" value="F:oxidoreductase activity"/>
    <property type="evidence" value="ECO:0007669"/>
    <property type="project" value="UniProtKB-KW"/>
</dbReference>
<dbReference type="AlphaFoldDB" id="A0A4Q2IYM4"/>
<dbReference type="RefSeq" id="WP_129340220.1">
    <property type="nucleotide sequence ID" value="NZ_JACIDD010000001.1"/>
</dbReference>
<dbReference type="FunFam" id="3.40.50.720:FF:000084">
    <property type="entry name" value="Short-chain dehydrogenase reductase"/>
    <property type="match status" value="1"/>
</dbReference>
<dbReference type="SMART" id="SM00822">
    <property type="entry name" value="PKS_KR"/>
    <property type="match status" value="1"/>
</dbReference>
<dbReference type="Proteomes" id="UP000292347">
    <property type="component" value="Unassembled WGS sequence"/>
</dbReference>
<dbReference type="PRINTS" id="PR00080">
    <property type="entry name" value="SDRFAMILY"/>
</dbReference>
<dbReference type="OrthoDB" id="5457012at2"/>
<proteinExistence type="inferred from homology"/>
<dbReference type="InterPro" id="IPR057326">
    <property type="entry name" value="KR_dom"/>
</dbReference>
<evidence type="ECO:0000256" key="2">
    <source>
        <dbReference type="ARBA" id="ARBA00023002"/>
    </source>
</evidence>
<dbReference type="SUPFAM" id="SSF51735">
    <property type="entry name" value="NAD(P)-binding Rossmann-fold domains"/>
    <property type="match status" value="1"/>
</dbReference>
<reference evidence="4 5" key="1">
    <citation type="submission" date="2019-01" db="EMBL/GenBank/DDBJ databases">
        <title>Sphingomonas mucosissima sp. nov. and Sphingomonas desiccabilis sp. nov., from biological soil crusts in the Colorado Plateau, USA.</title>
        <authorList>
            <person name="Zhu D."/>
        </authorList>
    </citation>
    <scope>NUCLEOTIDE SEQUENCE [LARGE SCALE GENOMIC DNA]</scope>
    <source>
        <strain evidence="4 5">CP1D</strain>
    </source>
</reference>
<dbReference type="InterPro" id="IPR036291">
    <property type="entry name" value="NAD(P)-bd_dom_sf"/>
</dbReference>